<dbReference type="EMBL" id="GDHF01026976">
    <property type="protein sequence ID" value="JAI25338.1"/>
    <property type="molecule type" value="Transcribed_RNA"/>
</dbReference>
<sequence>MKSMSLQERHNYILKKFIISDKSFEGKKNSYDIDIIKEHHRFLWEDNELSDGENSWEMCMARRYYNKLFKVIKYIQNKTFGKLYDFLMFEGILHSRFNSSQGK</sequence>
<dbReference type="Pfam" id="PF09725">
    <property type="entry name" value="Fra10Ac1"/>
    <property type="match status" value="1"/>
</dbReference>
<name>A0A0K8UFJ2_BACLA</name>
<proteinExistence type="predicted"/>
<dbReference type="OrthoDB" id="197967at2759"/>
<protein>
    <submittedName>
        <fullName evidence="1">Protein FRA10AC1</fullName>
    </submittedName>
</protein>
<dbReference type="InterPro" id="IPR019129">
    <property type="entry name" value="Folate-sensitive_fs_Fra10Ac1"/>
</dbReference>
<organism evidence="1">
    <name type="scientific">Bactrocera latifrons</name>
    <name type="common">Malaysian fruit fly</name>
    <name type="synonym">Chaetodacus latifrons</name>
    <dbReference type="NCBI Taxonomy" id="174628"/>
    <lineage>
        <taxon>Eukaryota</taxon>
        <taxon>Metazoa</taxon>
        <taxon>Ecdysozoa</taxon>
        <taxon>Arthropoda</taxon>
        <taxon>Hexapoda</taxon>
        <taxon>Insecta</taxon>
        <taxon>Pterygota</taxon>
        <taxon>Neoptera</taxon>
        <taxon>Endopterygota</taxon>
        <taxon>Diptera</taxon>
        <taxon>Brachycera</taxon>
        <taxon>Muscomorpha</taxon>
        <taxon>Tephritoidea</taxon>
        <taxon>Tephritidae</taxon>
        <taxon>Bactrocera</taxon>
        <taxon>Bactrocera</taxon>
    </lineage>
</organism>
<accession>A0A0K8UFJ2</accession>
<evidence type="ECO:0000313" key="1">
    <source>
        <dbReference type="EMBL" id="JAI25338.1"/>
    </source>
</evidence>
<reference evidence="1" key="1">
    <citation type="submission" date="2015-06" db="EMBL/GenBank/DDBJ databases">
        <authorList>
            <person name="Hoefler B.C."/>
            <person name="Straight P.D."/>
        </authorList>
    </citation>
    <scope>NUCLEOTIDE SEQUENCE</scope>
</reference>
<gene>
    <name evidence="1" type="primary">Fra10ac1_0</name>
    <name evidence="1" type="ORF">c0_g3_i1</name>
</gene>
<dbReference type="AlphaFoldDB" id="A0A0K8UFJ2"/>